<evidence type="ECO:0000313" key="2">
    <source>
        <dbReference type="EMBL" id="KAH7018038.1"/>
    </source>
</evidence>
<sequence>MKTSFALASLLSVVVARPATLARDAAVPADGSLPAGWNFMNYRAECIPRSTCSYSIDVVPAKSTAPIAHCSASGLAPLGTNGLPTVASRTCDDNSFFAWAVYSRPGDGQAVQVIERLNATTSIVGTHQISQEELQLVMNGAAGRQKYIGPETVTVPTVWGQ</sequence>
<dbReference type="RefSeq" id="XP_046006305.1">
    <property type="nucleotide sequence ID" value="XM_046157306.1"/>
</dbReference>
<feature type="signal peptide" evidence="1">
    <location>
        <begin position="1"/>
        <end position="16"/>
    </location>
</feature>
<dbReference type="EMBL" id="JAGTJQ010000011">
    <property type="protein sequence ID" value="KAH7018038.1"/>
    <property type="molecule type" value="Genomic_DNA"/>
</dbReference>
<feature type="chain" id="PRO_5040301344" evidence="1">
    <location>
        <begin position="17"/>
        <end position="161"/>
    </location>
</feature>
<accession>A0A9P8XTX6</accession>
<evidence type="ECO:0000313" key="3">
    <source>
        <dbReference type="Proteomes" id="UP000756346"/>
    </source>
</evidence>
<evidence type="ECO:0000256" key="1">
    <source>
        <dbReference type="SAM" id="SignalP"/>
    </source>
</evidence>
<dbReference type="OrthoDB" id="10484773at2759"/>
<dbReference type="Proteomes" id="UP000756346">
    <property type="component" value="Unassembled WGS sequence"/>
</dbReference>
<keyword evidence="3" id="KW-1185">Reference proteome</keyword>
<keyword evidence="1" id="KW-0732">Signal</keyword>
<comment type="caution">
    <text evidence="2">The sequence shown here is derived from an EMBL/GenBank/DDBJ whole genome shotgun (WGS) entry which is preliminary data.</text>
</comment>
<proteinExistence type="predicted"/>
<protein>
    <submittedName>
        <fullName evidence="2">Uncharacterized protein</fullName>
    </submittedName>
</protein>
<name>A0A9P8XTX6_9PEZI</name>
<dbReference type="AlphaFoldDB" id="A0A9P8XTX6"/>
<organism evidence="2 3">
    <name type="scientific">Microdochium trichocladiopsis</name>
    <dbReference type="NCBI Taxonomy" id="1682393"/>
    <lineage>
        <taxon>Eukaryota</taxon>
        <taxon>Fungi</taxon>
        <taxon>Dikarya</taxon>
        <taxon>Ascomycota</taxon>
        <taxon>Pezizomycotina</taxon>
        <taxon>Sordariomycetes</taxon>
        <taxon>Xylariomycetidae</taxon>
        <taxon>Xylariales</taxon>
        <taxon>Microdochiaceae</taxon>
        <taxon>Microdochium</taxon>
    </lineage>
</organism>
<reference evidence="2" key="1">
    <citation type="journal article" date="2021" name="Nat. Commun.">
        <title>Genetic determinants of endophytism in the Arabidopsis root mycobiome.</title>
        <authorList>
            <person name="Mesny F."/>
            <person name="Miyauchi S."/>
            <person name="Thiergart T."/>
            <person name="Pickel B."/>
            <person name="Atanasova L."/>
            <person name="Karlsson M."/>
            <person name="Huettel B."/>
            <person name="Barry K.W."/>
            <person name="Haridas S."/>
            <person name="Chen C."/>
            <person name="Bauer D."/>
            <person name="Andreopoulos W."/>
            <person name="Pangilinan J."/>
            <person name="LaButti K."/>
            <person name="Riley R."/>
            <person name="Lipzen A."/>
            <person name="Clum A."/>
            <person name="Drula E."/>
            <person name="Henrissat B."/>
            <person name="Kohler A."/>
            <person name="Grigoriev I.V."/>
            <person name="Martin F.M."/>
            <person name="Hacquard S."/>
        </authorList>
    </citation>
    <scope>NUCLEOTIDE SEQUENCE</scope>
    <source>
        <strain evidence="2">MPI-CAGE-CH-0230</strain>
    </source>
</reference>
<gene>
    <name evidence="2" type="ORF">B0I36DRAFT_354359</name>
</gene>
<dbReference type="GeneID" id="70186852"/>